<comment type="caution">
    <text evidence="5">The sequence shown here is derived from an EMBL/GenBank/DDBJ whole genome shotgun (WGS) entry which is preliminary data.</text>
</comment>
<name>A0AAW9RVM1_9HYPH</name>
<keyword evidence="3" id="KW-0804">Transcription</keyword>
<dbReference type="InterPro" id="IPR023187">
    <property type="entry name" value="Tscrpt_reg_MarR-type_CS"/>
</dbReference>
<organism evidence="5 6">
    <name type="scientific">Microbaculum marinum</name>
    <dbReference type="NCBI Taxonomy" id="1764581"/>
    <lineage>
        <taxon>Bacteria</taxon>
        <taxon>Pseudomonadati</taxon>
        <taxon>Pseudomonadota</taxon>
        <taxon>Alphaproteobacteria</taxon>
        <taxon>Hyphomicrobiales</taxon>
        <taxon>Tepidamorphaceae</taxon>
        <taxon>Microbaculum</taxon>
    </lineage>
</organism>
<dbReference type="AlphaFoldDB" id="A0AAW9RVM1"/>
<accession>A0AAW9RVM1</accession>
<dbReference type="PROSITE" id="PS50995">
    <property type="entry name" value="HTH_MARR_2"/>
    <property type="match status" value="1"/>
</dbReference>
<dbReference type="GO" id="GO:0003700">
    <property type="term" value="F:DNA-binding transcription factor activity"/>
    <property type="evidence" value="ECO:0007669"/>
    <property type="project" value="InterPro"/>
</dbReference>
<dbReference type="Proteomes" id="UP001378188">
    <property type="component" value="Unassembled WGS sequence"/>
</dbReference>
<dbReference type="PROSITE" id="PS01117">
    <property type="entry name" value="HTH_MARR_1"/>
    <property type="match status" value="1"/>
</dbReference>
<keyword evidence="1" id="KW-0805">Transcription regulation</keyword>
<dbReference type="PANTHER" id="PTHR33164">
    <property type="entry name" value="TRANSCRIPTIONAL REGULATOR, MARR FAMILY"/>
    <property type="match status" value="1"/>
</dbReference>
<evidence type="ECO:0000256" key="2">
    <source>
        <dbReference type="ARBA" id="ARBA00023125"/>
    </source>
</evidence>
<feature type="domain" description="HTH marR-type" evidence="4">
    <location>
        <begin position="32"/>
        <end position="168"/>
    </location>
</feature>
<dbReference type="InterPro" id="IPR000835">
    <property type="entry name" value="HTH_MarR-typ"/>
</dbReference>
<dbReference type="RefSeq" id="WP_340330017.1">
    <property type="nucleotide sequence ID" value="NZ_JAZHOF010000004.1"/>
</dbReference>
<dbReference type="Pfam" id="PF01047">
    <property type="entry name" value="MarR"/>
    <property type="match status" value="1"/>
</dbReference>
<evidence type="ECO:0000313" key="6">
    <source>
        <dbReference type="Proteomes" id="UP001378188"/>
    </source>
</evidence>
<dbReference type="FunFam" id="1.10.10.10:FF:000590">
    <property type="entry name" value="Transcriptional regulator, MarR family"/>
    <property type="match status" value="1"/>
</dbReference>
<dbReference type="EMBL" id="JAZHOF010000004">
    <property type="protein sequence ID" value="MEJ8572330.1"/>
    <property type="molecule type" value="Genomic_DNA"/>
</dbReference>
<dbReference type="PANTHER" id="PTHR33164:SF57">
    <property type="entry name" value="MARR-FAMILY TRANSCRIPTIONAL REGULATOR"/>
    <property type="match status" value="1"/>
</dbReference>
<evidence type="ECO:0000313" key="5">
    <source>
        <dbReference type="EMBL" id="MEJ8572330.1"/>
    </source>
</evidence>
<dbReference type="Gene3D" id="1.10.10.10">
    <property type="entry name" value="Winged helix-like DNA-binding domain superfamily/Winged helix DNA-binding domain"/>
    <property type="match status" value="1"/>
</dbReference>
<keyword evidence="2" id="KW-0238">DNA-binding</keyword>
<evidence type="ECO:0000256" key="1">
    <source>
        <dbReference type="ARBA" id="ARBA00023015"/>
    </source>
</evidence>
<reference evidence="5 6" key="1">
    <citation type="submission" date="2024-02" db="EMBL/GenBank/DDBJ databases">
        <title>Genome analysis and characterization of Microbaculum marinisediminis sp. nov., isolated from marine sediment.</title>
        <authorList>
            <person name="Du Z.-J."/>
            <person name="Ye Y.-Q."/>
            <person name="Zhang Z.-R."/>
            <person name="Yuan S.-M."/>
            <person name="Zhang X.-Y."/>
        </authorList>
    </citation>
    <scope>NUCLEOTIDE SEQUENCE [LARGE SCALE GENOMIC DNA]</scope>
    <source>
        <strain evidence="5 6">SDUM1044001</strain>
    </source>
</reference>
<dbReference type="SUPFAM" id="SSF46785">
    <property type="entry name" value="Winged helix' DNA-binding domain"/>
    <property type="match status" value="1"/>
</dbReference>
<dbReference type="PRINTS" id="PR00598">
    <property type="entry name" value="HTHMARR"/>
</dbReference>
<protein>
    <submittedName>
        <fullName evidence="5">MarR family transcriptional regulator</fullName>
    </submittedName>
</protein>
<dbReference type="InterPro" id="IPR039422">
    <property type="entry name" value="MarR/SlyA-like"/>
</dbReference>
<evidence type="ECO:0000256" key="3">
    <source>
        <dbReference type="ARBA" id="ARBA00023163"/>
    </source>
</evidence>
<sequence>MKQNGTAVHADLQFSDHVDAESKVAERPEDHKTELRLWLRMLACANLIEVEIRQRLRERFDTTLPRFDLMAQLERTEDGLLLGELSRRMMVSNGNVTGLVERLVHSGLIERNANEADRRAVRVRLTDEGRRVFSVMAAEHADWIAEFFDGLGEDEQEALLTSLRGLKLSVLSAISGRADRKV</sequence>
<proteinExistence type="predicted"/>
<dbReference type="SMART" id="SM00347">
    <property type="entry name" value="HTH_MARR"/>
    <property type="match status" value="1"/>
</dbReference>
<evidence type="ECO:0000259" key="4">
    <source>
        <dbReference type="PROSITE" id="PS50995"/>
    </source>
</evidence>
<dbReference type="InterPro" id="IPR036388">
    <property type="entry name" value="WH-like_DNA-bd_sf"/>
</dbReference>
<dbReference type="GO" id="GO:0003677">
    <property type="term" value="F:DNA binding"/>
    <property type="evidence" value="ECO:0007669"/>
    <property type="project" value="UniProtKB-KW"/>
</dbReference>
<dbReference type="GO" id="GO:0006950">
    <property type="term" value="P:response to stress"/>
    <property type="evidence" value="ECO:0007669"/>
    <property type="project" value="TreeGrafter"/>
</dbReference>
<gene>
    <name evidence="5" type="ORF">V3328_12645</name>
</gene>
<dbReference type="InterPro" id="IPR036390">
    <property type="entry name" value="WH_DNA-bd_sf"/>
</dbReference>
<keyword evidence="6" id="KW-1185">Reference proteome</keyword>